<keyword evidence="2" id="KW-1185">Reference proteome</keyword>
<proteinExistence type="predicted"/>
<dbReference type="AlphaFoldDB" id="A0A7Z9BNJ4"/>
<reference evidence="1" key="1">
    <citation type="submission" date="2019-10" db="EMBL/GenBank/DDBJ databases">
        <authorList>
            <consortium name="Genoscope - CEA"/>
            <person name="William W."/>
        </authorList>
    </citation>
    <scope>NUCLEOTIDE SEQUENCE [LARGE SCALE GENOMIC DNA]</scope>
    <source>
        <strain evidence="1">BBR_PRJEB10994</strain>
    </source>
</reference>
<comment type="caution">
    <text evidence="1">The sequence shown here is derived from an EMBL/GenBank/DDBJ whole genome shotgun (WGS) entry which is preliminary data.</text>
</comment>
<evidence type="ECO:0000313" key="1">
    <source>
        <dbReference type="EMBL" id="VXD18458.1"/>
    </source>
</evidence>
<organism evidence="1 2">
    <name type="scientific">Planktothrix paucivesiculata PCC 9631</name>
    <dbReference type="NCBI Taxonomy" id="671071"/>
    <lineage>
        <taxon>Bacteria</taxon>
        <taxon>Bacillati</taxon>
        <taxon>Cyanobacteriota</taxon>
        <taxon>Cyanophyceae</taxon>
        <taxon>Oscillatoriophycideae</taxon>
        <taxon>Oscillatoriales</taxon>
        <taxon>Microcoleaceae</taxon>
        <taxon>Planktothrix</taxon>
    </lineage>
</organism>
<protein>
    <submittedName>
        <fullName evidence="1">Uncharacterized protein</fullName>
    </submittedName>
</protein>
<sequence>MRVAYPFYFAHLVSVNNPNESRHIDLFAPPVIRYVIGY</sequence>
<dbReference type="Proteomes" id="UP000182190">
    <property type="component" value="Unassembled WGS sequence"/>
</dbReference>
<gene>
    <name evidence="1" type="ORF">PL9631_40013</name>
</gene>
<accession>A0A7Z9BNJ4</accession>
<evidence type="ECO:0000313" key="2">
    <source>
        <dbReference type="Proteomes" id="UP000182190"/>
    </source>
</evidence>
<dbReference type="EMBL" id="CZCS02000179">
    <property type="protein sequence ID" value="VXD18458.1"/>
    <property type="molecule type" value="Genomic_DNA"/>
</dbReference>
<name>A0A7Z9BNJ4_9CYAN</name>